<comment type="subcellular location">
    <subcellularLocation>
        <location evidence="2">Cell membrane</location>
        <topology evidence="2">Lipid-anchor</topology>
    </subcellularLocation>
</comment>
<dbReference type="SUPFAM" id="SSF56954">
    <property type="entry name" value="Outer membrane efflux proteins (OEP)"/>
    <property type="match status" value="1"/>
</dbReference>
<dbReference type="PANTHER" id="PTHR30203:SF25">
    <property type="entry name" value="OUTER MEMBRANE PROTEIN-RELATED"/>
    <property type="match status" value="1"/>
</dbReference>
<dbReference type="Proteomes" id="UP001144397">
    <property type="component" value="Unassembled WGS sequence"/>
</dbReference>
<dbReference type="InterPro" id="IPR010131">
    <property type="entry name" value="MdtP/NodT-like"/>
</dbReference>
<dbReference type="GO" id="GO:0015562">
    <property type="term" value="F:efflux transmembrane transporter activity"/>
    <property type="evidence" value="ECO:0007669"/>
    <property type="project" value="InterPro"/>
</dbReference>
<evidence type="ECO:0000313" key="5">
    <source>
        <dbReference type="Proteomes" id="UP001144397"/>
    </source>
</evidence>
<keyword evidence="2" id="KW-0472">Membrane</keyword>
<dbReference type="NCBIfam" id="TIGR01845">
    <property type="entry name" value="outer_NodT"/>
    <property type="match status" value="1"/>
</dbReference>
<feature type="region of interest" description="Disordered" evidence="3">
    <location>
        <begin position="127"/>
        <end position="147"/>
    </location>
</feature>
<dbReference type="GO" id="GO:0005886">
    <property type="term" value="C:plasma membrane"/>
    <property type="evidence" value="ECO:0007669"/>
    <property type="project" value="UniProtKB-SubCell"/>
</dbReference>
<protein>
    <submittedName>
        <fullName evidence="4">RND transporter</fullName>
    </submittedName>
</protein>
<comment type="caution">
    <text evidence="4">The sequence shown here is derived from an EMBL/GenBank/DDBJ whole genome shotgun (WGS) entry which is preliminary data.</text>
</comment>
<comment type="similarity">
    <text evidence="1 2">Belongs to the outer membrane factor (OMF) (TC 1.B.17) family.</text>
</comment>
<dbReference type="Pfam" id="PF02321">
    <property type="entry name" value="OEP"/>
    <property type="match status" value="2"/>
</dbReference>
<keyword evidence="2" id="KW-0564">Palmitate</keyword>
<dbReference type="Gene3D" id="2.20.200.10">
    <property type="entry name" value="Outer membrane efflux proteins (OEP)"/>
    <property type="match status" value="1"/>
</dbReference>
<dbReference type="Gene3D" id="1.20.1600.10">
    <property type="entry name" value="Outer membrane efflux proteins (OEP)"/>
    <property type="match status" value="1"/>
</dbReference>
<evidence type="ECO:0000256" key="2">
    <source>
        <dbReference type="RuleBase" id="RU362097"/>
    </source>
</evidence>
<evidence type="ECO:0000313" key="4">
    <source>
        <dbReference type="EMBL" id="GLI21100.1"/>
    </source>
</evidence>
<proteinExistence type="inferred from homology"/>
<accession>A0A9W6CIN6</accession>
<dbReference type="EMBL" id="BSDO01000001">
    <property type="protein sequence ID" value="GLI21100.1"/>
    <property type="molecule type" value="Genomic_DNA"/>
</dbReference>
<gene>
    <name evidence="4" type="ORF">XFLAVUS301_07740</name>
</gene>
<organism evidence="4 5">
    <name type="scientific">Xanthobacter flavus</name>
    <dbReference type="NCBI Taxonomy" id="281"/>
    <lineage>
        <taxon>Bacteria</taxon>
        <taxon>Pseudomonadati</taxon>
        <taxon>Pseudomonadota</taxon>
        <taxon>Alphaproteobacteria</taxon>
        <taxon>Hyphomicrobiales</taxon>
        <taxon>Xanthobacteraceae</taxon>
        <taxon>Xanthobacter</taxon>
    </lineage>
</organism>
<name>A0A9W6CIN6_XANFL</name>
<feature type="region of interest" description="Disordered" evidence="3">
    <location>
        <begin position="1"/>
        <end position="25"/>
    </location>
</feature>
<keyword evidence="2" id="KW-1134">Transmembrane beta strand</keyword>
<dbReference type="AlphaFoldDB" id="A0A9W6CIN6"/>
<evidence type="ECO:0000256" key="1">
    <source>
        <dbReference type="ARBA" id="ARBA00007613"/>
    </source>
</evidence>
<reference evidence="4" key="1">
    <citation type="submission" date="2022-12" db="EMBL/GenBank/DDBJ databases">
        <title>Reference genome sequencing for broad-spectrum identification of bacterial and archaeal isolates by mass spectrometry.</title>
        <authorList>
            <person name="Sekiguchi Y."/>
            <person name="Tourlousse D.M."/>
        </authorList>
    </citation>
    <scope>NUCLEOTIDE SEQUENCE</scope>
    <source>
        <strain evidence="4">301</strain>
    </source>
</reference>
<keyword evidence="2" id="KW-0449">Lipoprotein</keyword>
<sequence length="528" mass="55205">MRVHRSDGQSGPATPSPAGDSPRRPLRAAVGSLALGVLTALTLSACAVGPEYDTPAVTLPGHWGPTAKRAEPAPQLKTWWRRMGDPMLDALMAEAVAGNLDVATAKANVRAARASYRQQVGTLFPQVTGNASGTRGDSGGGVSPNGDITVSNGYGQYQAGLDASWEIDLFGANRRGVEAAAYNVDAVVNDLDAALLTLVGDVASYYADVRGYQAQIALARRTAASQKETEALTRRKLDAGAASAVDLANASGLVASTEANIPELEASLAAAIHRISVLTGQPPAALMLRLSRVKPIPTPRLPVPRGIPADVLTNRPDVRAAERQLGQSTALIGQAEANRYPSISITGNIDTTGSQLGNLGRASSISWAFGPTLTVPIFTGGQLKALVDVAEANRDVSFIAYRASVLTALEDVENASVSLSQQRLKTGKLTIAVTSYGEAARLSRTLYENGSTSFLDVLTAERSLYSAQTQLIQSRVATTKYYIALNKALGGGWDGVVDTSKPEVVDQNTGPHFARIVPPASSDGSARP</sequence>
<keyword evidence="2" id="KW-0812">Transmembrane</keyword>
<dbReference type="InterPro" id="IPR003423">
    <property type="entry name" value="OMP_efflux"/>
</dbReference>
<evidence type="ECO:0000256" key="3">
    <source>
        <dbReference type="SAM" id="MobiDB-lite"/>
    </source>
</evidence>
<dbReference type="PANTHER" id="PTHR30203">
    <property type="entry name" value="OUTER MEMBRANE CATION EFFLUX PROTEIN"/>
    <property type="match status" value="1"/>
</dbReference>